<reference evidence="3 4" key="1">
    <citation type="submission" date="2019-05" db="EMBL/GenBank/DDBJ databases">
        <title>Mikania micrantha, genome provides insights into the molecular mechanism of rapid growth.</title>
        <authorList>
            <person name="Liu B."/>
        </authorList>
    </citation>
    <scope>NUCLEOTIDE SEQUENCE [LARGE SCALE GENOMIC DNA]</scope>
    <source>
        <strain evidence="3">NLD-2019</strain>
        <tissue evidence="3">Leaf</tissue>
    </source>
</reference>
<evidence type="ECO:0000313" key="3">
    <source>
        <dbReference type="EMBL" id="KAD6795936.1"/>
    </source>
</evidence>
<dbReference type="Proteomes" id="UP000326396">
    <property type="component" value="Linkage Group LG11"/>
</dbReference>
<evidence type="ECO:0000256" key="2">
    <source>
        <dbReference type="SAM" id="MobiDB-lite"/>
    </source>
</evidence>
<dbReference type="AlphaFoldDB" id="A0A5N6PR46"/>
<feature type="region of interest" description="Disordered" evidence="2">
    <location>
        <begin position="245"/>
        <end position="276"/>
    </location>
</feature>
<dbReference type="EMBL" id="SZYD01000003">
    <property type="protein sequence ID" value="KAD6795936.1"/>
    <property type="molecule type" value="Genomic_DNA"/>
</dbReference>
<sequence length="276" mass="30510">MNEEEWRDKFFFVKRSSISEGISLPIEEWERKFVATSKDDIPVTSSAHSASSQQSQAQMTSKFAFDLEDLSDFLTIKKEKPSPVVPKARIMHTRLTKTSTKRKGTDVINADDIPDFYAADLLQKAILKIIGDKEAFEKQIEDLEDQNKITVAKAGYFEKKTQKLNKLVKDNASAHKLKVKEIIEGTKKSAVVAILKAKIQMAEKSKQDGSDLWDKDLADWVKVMAKLTGDMAETSDAAAKTTSVVETSKAAEDEDTGVVAGAGGAMMGNEDRADKV</sequence>
<evidence type="ECO:0000313" key="4">
    <source>
        <dbReference type="Proteomes" id="UP000326396"/>
    </source>
</evidence>
<proteinExistence type="predicted"/>
<keyword evidence="1" id="KW-0175">Coiled coil</keyword>
<feature type="coiled-coil region" evidence="1">
    <location>
        <begin position="126"/>
        <end position="153"/>
    </location>
</feature>
<gene>
    <name evidence="3" type="ORF">E3N88_06832</name>
</gene>
<organism evidence="3 4">
    <name type="scientific">Mikania micrantha</name>
    <name type="common">bitter vine</name>
    <dbReference type="NCBI Taxonomy" id="192012"/>
    <lineage>
        <taxon>Eukaryota</taxon>
        <taxon>Viridiplantae</taxon>
        <taxon>Streptophyta</taxon>
        <taxon>Embryophyta</taxon>
        <taxon>Tracheophyta</taxon>
        <taxon>Spermatophyta</taxon>
        <taxon>Magnoliopsida</taxon>
        <taxon>eudicotyledons</taxon>
        <taxon>Gunneridae</taxon>
        <taxon>Pentapetalae</taxon>
        <taxon>asterids</taxon>
        <taxon>campanulids</taxon>
        <taxon>Asterales</taxon>
        <taxon>Asteraceae</taxon>
        <taxon>Asteroideae</taxon>
        <taxon>Heliantheae alliance</taxon>
        <taxon>Eupatorieae</taxon>
        <taxon>Mikania</taxon>
    </lineage>
</organism>
<name>A0A5N6PR46_9ASTR</name>
<comment type="caution">
    <text evidence="3">The sequence shown here is derived from an EMBL/GenBank/DDBJ whole genome shotgun (WGS) entry which is preliminary data.</text>
</comment>
<protein>
    <submittedName>
        <fullName evidence="3">Uncharacterized protein</fullName>
    </submittedName>
</protein>
<evidence type="ECO:0000256" key="1">
    <source>
        <dbReference type="SAM" id="Coils"/>
    </source>
</evidence>
<keyword evidence="4" id="KW-1185">Reference proteome</keyword>
<accession>A0A5N6PR46</accession>